<name>A0A4R2LF81_9FIRM</name>
<sequence>MKRKCICLFLWLLVIALSYGGGYLCFAWPLSEVRTDEMPEVLPVTAGKENFILPETRLVTETLNLKTGEKVMDESPMPAMYLGLEREELLSKLNDYMTDLPLNELENGLVSFDIESYSTNEVVLRKTYYPDENYQKYYVIYRQGRIVIYYSDRKTVFEYPDIKLGDLPIDLRCEILSGKEMKDETELYSFLQNYSS</sequence>
<evidence type="ECO:0000313" key="1">
    <source>
        <dbReference type="EMBL" id="TCO86301.1"/>
    </source>
</evidence>
<organism evidence="1 2">
    <name type="scientific">Frisingicoccus caecimuris</name>
    <dbReference type="NCBI Taxonomy" id="1796636"/>
    <lineage>
        <taxon>Bacteria</taxon>
        <taxon>Bacillati</taxon>
        <taxon>Bacillota</taxon>
        <taxon>Clostridia</taxon>
        <taxon>Lachnospirales</taxon>
        <taxon>Lachnospiraceae</taxon>
        <taxon>Frisingicoccus</taxon>
    </lineage>
</organism>
<evidence type="ECO:0000313" key="2">
    <source>
        <dbReference type="Proteomes" id="UP000295711"/>
    </source>
</evidence>
<dbReference type="OrthoDB" id="1912898at2"/>
<comment type="caution">
    <text evidence="1">The sequence shown here is derived from an EMBL/GenBank/DDBJ whole genome shotgun (WGS) entry which is preliminary data.</text>
</comment>
<dbReference type="AlphaFoldDB" id="A0A4R2LF81"/>
<dbReference type="Proteomes" id="UP000295711">
    <property type="component" value="Unassembled WGS sequence"/>
</dbReference>
<dbReference type="EMBL" id="SLXA01000001">
    <property type="protein sequence ID" value="TCO86301.1"/>
    <property type="molecule type" value="Genomic_DNA"/>
</dbReference>
<accession>A0A4R2LF81</accession>
<gene>
    <name evidence="1" type="ORF">EV212_10181</name>
</gene>
<evidence type="ECO:0008006" key="3">
    <source>
        <dbReference type="Google" id="ProtNLM"/>
    </source>
</evidence>
<protein>
    <recommendedName>
        <fullName evidence="3">BofC-like protein</fullName>
    </recommendedName>
</protein>
<keyword evidence="2" id="KW-1185">Reference proteome</keyword>
<proteinExistence type="predicted"/>
<dbReference type="RefSeq" id="WP_132087209.1">
    <property type="nucleotide sequence ID" value="NZ_JANKAQ010000005.1"/>
</dbReference>
<reference evidence="1 2" key="1">
    <citation type="submission" date="2019-03" db="EMBL/GenBank/DDBJ databases">
        <title>Genomic Encyclopedia of Type Strains, Phase IV (KMG-IV): sequencing the most valuable type-strain genomes for metagenomic binning, comparative biology and taxonomic classification.</title>
        <authorList>
            <person name="Goeker M."/>
        </authorList>
    </citation>
    <scope>NUCLEOTIDE SEQUENCE [LARGE SCALE GENOMIC DNA]</scope>
    <source>
        <strain evidence="1 2">DSM 28559</strain>
    </source>
</reference>